<feature type="compositionally biased region" description="Polar residues" evidence="3">
    <location>
        <begin position="292"/>
        <end position="305"/>
    </location>
</feature>
<feature type="transmembrane region" description="Helical" evidence="4">
    <location>
        <begin position="167"/>
        <end position="190"/>
    </location>
</feature>
<dbReference type="InterPro" id="IPR036028">
    <property type="entry name" value="SH3-like_dom_sf"/>
</dbReference>
<dbReference type="Pfam" id="PF14604">
    <property type="entry name" value="SH3_9"/>
    <property type="match status" value="1"/>
</dbReference>
<feature type="region of interest" description="Disordered" evidence="3">
    <location>
        <begin position="290"/>
        <end position="312"/>
    </location>
</feature>
<protein>
    <recommendedName>
        <fullName evidence="5">SH3 domain-containing protein</fullName>
    </recommendedName>
</protein>
<evidence type="ECO:0000259" key="5">
    <source>
        <dbReference type="PROSITE" id="PS50002"/>
    </source>
</evidence>
<proteinExistence type="predicted"/>
<organism evidence="6 7">
    <name type="scientific">Rhizoctonia solani</name>
    <dbReference type="NCBI Taxonomy" id="456999"/>
    <lineage>
        <taxon>Eukaryota</taxon>
        <taxon>Fungi</taxon>
        <taxon>Dikarya</taxon>
        <taxon>Basidiomycota</taxon>
        <taxon>Agaricomycotina</taxon>
        <taxon>Agaricomycetes</taxon>
        <taxon>Cantharellales</taxon>
        <taxon>Ceratobasidiaceae</taxon>
        <taxon>Rhizoctonia</taxon>
    </lineage>
</organism>
<dbReference type="PROSITE" id="PS50002">
    <property type="entry name" value="SH3"/>
    <property type="match status" value="1"/>
</dbReference>
<dbReference type="Gene3D" id="2.30.30.40">
    <property type="entry name" value="SH3 Domains"/>
    <property type="match status" value="1"/>
</dbReference>
<evidence type="ECO:0000256" key="1">
    <source>
        <dbReference type="ARBA" id="ARBA00022443"/>
    </source>
</evidence>
<evidence type="ECO:0000256" key="4">
    <source>
        <dbReference type="SAM" id="Phobius"/>
    </source>
</evidence>
<name>A0A8H3GHK0_9AGAM</name>
<comment type="caution">
    <text evidence="6">The sequence shown here is derived from an EMBL/GenBank/DDBJ whole genome shotgun (WGS) entry which is preliminary data.</text>
</comment>
<evidence type="ECO:0000313" key="7">
    <source>
        <dbReference type="Proteomes" id="UP000663831"/>
    </source>
</evidence>
<dbReference type="EMBL" id="CAJMWV010002082">
    <property type="protein sequence ID" value="CAE6454373.1"/>
    <property type="molecule type" value="Genomic_DNA"/>
</dbReference>
<dbReference type="Proteomes" id="UP000663831">
    <property type="component" value="Unassembled WGS sequence"/>
</dbReference>
<keyword evidence="1 2" id="KW-0728">SH3 domain</keyword>
<keyword evidence="4" id="KW-0812">Transmembrane</keyword>
<reference evidence="6" key="1">
    <citation type="submission" date="2021-01" db="EMBL/GenBank/DDBJ databases">
        <authorList>
            <person name="Kaushik A."/>
        </authorList>
    </citation>
    <scope>NUCLEOTIDE SEQUENCE</scope>
    <source>
        <strain evidence="6">AG3-1AP</strain>
    </source>
</reference>
<gene>
    <name evidence="6" type="ORF">RDB_LOCUS69475</name>
</gene>
<feature type="region of interest" description="Disordered" evidence="3">
    <location>
        <begin position="197"/>
        <end position="241"/>
    </location>
</feature>
<keyword evidence="4" id="KW-0472">Membrane</keyword>
<evidence type="ECO:0000313" key="6">
    <source>
        <dbReference type="EMBL" id="CAE6454373.1"/>
    </source>
</evidence>
<keyword evidence="4" id="KW-1133">Transmembrane helix</keyword>
<dbReference type="SMART" id="SM00326">
    <property type="entry name" value="SH3"/>
    <property type="match status" value="1"/>
</dbReference>
<accession>A0A8H3GHK0</accession>
<dbReference type="AlphaFoldDB" id="A0A8H3GHK0"/>
<dbReference type="OrthoDB" id="5340910at2759"/>
<dbReference type="InterPro" id="IPR001452">
    <property type="entry name" value="SH3_domain"/>
</dbReference>
<sequence length="422" mass="44024">MPAIPRQLFGDLSEAIESRLSTASADLFGPTSELVPTASTTQDLLLPTIPLIPGLTSQLTSLVPATPDPTIIFTSQAPATTSATPTTTSEASTTPLLTSIQIVPTSSSTLPLTTPATTPAVPNDPEVIASTSALVVTQSRSTSASATATGVSSDASITPDSGLGSGIVALIVIGALLGALLAGAFVLRRVQVRRRANRRRNSYGSPAADTAPFPFTNVSESDLKGAQPIRDPMTNYDKPLPRIMPDVYPALPDPTYNQYNQHVDNGVSGPYQTMGGAAMGHGYGYGYEQPGRVSSSSSPVQATRMTSPSPPPAAYTPGPYVYPNPLPQTPPAPALGVPVSSGLSVPQAGGRKRVIQTFQPTLPDELDVHEGDWVTVLHAYDDGWGLCECNGSRGVVPLECLDPGKPDFRASRRLSSLSAIRQ</sequence>
<evidence type="ECO:0000256" key="2">
    <source>
        <dbReference type="PROSITE-ProRule" id="PRU00192"/>
    </source>
</evidence>
<dbReference type="SUPFAM" id="SSF50044">
    <property type="entry name" value="SH3-domain"/>
    <property type="match status" value="1"/>
</dbReference>
<evidence type="ECO:0000256" key="3">
    <source>
        <dbReference type="SAM" id="MobiDB-lite"/>
    </source>
</evidence>
<feature type="domain" description="SH3" evidence="5">
    <location>
        <begin position="347"/>
        <end position="406"/>
    </location>
</feature>